<dbReference type="PIRSF" id="PIRSF000331">
    <property type="entry name" value="HpaA_HpaB"/>
    <property type="match status" value="1"/>
</dbReference>
<dbReference type="Gene3D" id="1.10.3140.10">
    <property type="entry name" value="4-hydroxybutyryl-coa dehydratase, domain 1"/>
    <property type="match status" value="1"/>
</dbReference>
<gene>
    <name evidence="6" type="ORF">ACFFPI_05435</name>
</gene>
<keyword evidence="3" id="KW-0560">Oxidoreductase</keyword>
<proteinExistence type="predicted"/>
<evidence type="ECO:0000313" key="6">
    <source>
        <dbReference type="EMBL" id="MFB9713594.1"/>
    </source>
</evidence>
<dbReference type="InterPro" id="IPR024719">
    <property type="entry name" value="HpaB/PvcC/4-BUDH_C"/>
</dbReference>
<dbReference type="SUPFAM" id="SSF47203">
    <property type="entry name" value="Acyl-CoA dehydrogenase C-terminal domain-like"/>
    <property type="match status" value="1"/>
</dbReference>
<evidence type="ECO:0000256" key="1">
    <source>
        <dbReference type="ARBA" id="ARBA00022630"/>
    </source>
</evidence>
<reference evidence="6 7" key="1">
    <citation type="submission" date="2024-09" db="EMBL/GenBank/DDBJ databases">
        <authorList>
            <person name="Sun Q."/>
            <person name="Mori K."/>
        </authorList>
    </citation>
    <scope>NUCLEOTIDE SEQUENCE [LARGE SCALE GENOMIC DNA]</scope>
    <source>
        <strain evidence="6 7">JCM 13519</strain>
    </source>
</reference>
<dbReference type="InterPro" id="IPR024674">
    <property type="entry name" value="HpaB/PvcC/4-BUDH_N"/>
</dbReference>
<sequence length="532" mass="59175">MTTASETEIQTTAAEAATPEVEAAPVVGRMQTGDEFLESLRDDREVWIYGERVQDVTAHPAFRNSARSLAELYDSLHDPVTQARTTAPTDTGSGGLTHPFFKVAHSRDDLRASREAIKTWQELVFGWMGRTPDYKASLITGLGANPDFFGEYAANARHWYKENQERVLHIGHAIVHPPVDRSRAAEDVKDVYVHVERETDNGVIISGAKVVATGSPTSQYIYVSHNGAPLTDKAFAITFLAPTSGKGIKMFSRASYEETAARASSPFDYPLSSRLDENDAVLIFDQALIPWENILIYDTKKLTEFDATAGWPNRAVFQASTRFSVKLDFFVGALSKALEITGAGQFRGVQAALGEVIGYRHAVNAMRDGMIENATPGWGGSLDPNMGYGWAYASMASSMNRRIREIIETVVASGLIYINSNAVDFQTPEMRPYLDRFLRGSNGKTALDRSKTMKLLWDSIGSEFGARHELYEHNYFGQPELCHLAMLEGSKVDDTMDHARSLVENCMDQYDLNGWTKNKLINPDDVNFIRRR</sequence>
<name>A0ABV5UM42_9MICC</name>
<dbReference type="Pfam" id="PF11794">
    <property type="entry name" value="HpaB_N"/>
    <property type="match status" value="1"/>
</dbReference>
<evidence type="ECO:0000259" key="5">
    <source>
        <dbReference type="Pfam" id="PF11794"/>
    </source>
</evidence>
<keyword evidence="7" id="KW-1185">Reference proteome</keyword>
<dbReference type="InterPro" id="IPR024677">
    <property type="entry name" value="HpaB/PvcC"/>
</dbReference>
<dbReference type="PANTHER" id="PTHR36117:SF3">
    <property type="entry name" value="4-HYDROXYPHENYLACETATE 3-MONOOXYGENASE-RELATED"/>
    <property type="match status" value="1"/>
</dbReference>
<evidence type="ECO:0000256" key="3">
    <source>
        <dbReference type="ARBA" id="ARBA00023002"/>
    </source>
</evidence>
<accession>A0ABV5UM42</accession>
<dbReference type="Proteomes" id="UP001589536">
    <property type="component" value="Unassembled WGS sequence"/>
</dbReference>
<keyword evidence="2" id="KW-0274">FAD</keyword>
<dbReference type="SUPFAM" id="SSF56645">
    <property type="entry name" value="Acyl-CoA dehydrogenase NM domain-like"/>
    <property type="match status" value="1"/>
</dbReference>
<organism evidence="6 7">
    <name type="scientific">Arthrobacter methylotrophus</name>
    <dbReference type="NCBI Taxonomy" id="121291"/>
    <lineage>
        <taxon>Bacteria</taxon>
        <taxon>Bacillati</taxon>
        <taxon>Actinomycetota</taxon>
        <taxon>Actinomycetes</taxon>
        <taxon>Micrococcales</taxon>
        <taxon>Micrococcaceae</taxon>
        <taxon>Arthrobacter</taxon>
    </lineage>
</organism>
<dbReference type="Gene3D" id="2.40.110.10">
    <property type="entry name" value="Butyryl-CoA Dehydrogenase, subunit A, domain 2"/>
    <property type="match status" value="1"/>
</dbReference>
<dbReference type="Pfam" id="PF03241">
    <property type="entry name" value="HpaB"/>
    <property type="match status" value="1"/>
</dbReference>
<dbReference type="InterPro" id="IPR046373">
    <property type="entry name" value="Acyl-CoA_Oxase/DH_mid-dom_sf"/>
</dbReference>
<dbReference type="PIRSF" id="PIRSF500125">
    <property type="entry name" value="4_HPA_large"/>
    <property type="match status" value="1"/>
</dbReference>
<evidence type="ECO:0000313" key="7">
    <source>
        <dbReference type="Proteomes" id="UP001589536"/>
    </source>
</evidence>
<evidence type="ECO:0000259" key="4">
    <source>
        <dbReference type="Pfam" id="PF03241"/>
    </source>
</evidence>
<dbReference type="Gene3D" id="1.20.140.10">
    <property type="entry name" value="Butyryl-CoA Dehydrogenase, subunit A, domain 3"/>
    <property type="match status" value="1"/>
</dbReference>
<dbReference type="InterPro" id="IPR004925">
    <property type="entry name" value="HpaB/PvcC/4-BUDH"/>
</dbReference>
<dbReference type="EMBL" id="JBHMBH010000012">
    <property type="protein sequence ID" value="MFB9713594.1"/>
    <property type="molecule type" value="Genomic_DNA"/>
</dbReference>
<dbReference type="InterPro" id="IPR036250">
    <property type="entry name" value="AcylCo_DH-like_C"/>
</dbReference>
<comment type="caution">
    <text evidence="6">The sequence shown here is derived from an EMBL/GenBank/DDBJ whole genome shotgun (WGS) entry which is preliminary data.</text>
</comment>
<protein>
    <submittedName>
        <fullName evidence="6">4-hydroxyphenylacetate 3-hydroxylase N-terminal domain-containing protein</fullName>
    </submittedName>
</protein>
<dbReference type="InterPro" id="IPR009100">
    <property type="entry name" value="AcylCoA_DH/oxidase_NM_dom_sf"/>
</dbReference>
<dbReference type="PANTHER" id="PTHR36117">
    <property type="entry name" value="4-HYDROXYPHENYLACETATE 3-MONOOXYGENASE-RELATED"/>
    <property type="match status" value="1"/>
</dbReference>
<keyword evidence="1" id="KW-0285">Flavoprotein</keyword>
<feature type="domain" description="HpaB/PvcC/4-BUDH C-terminal" evidence="4">
    <location>
        <begin position="313"/>
        <end position="503"/>
    </location>
</feature>
<feature type="domain" description="HpaB/PvcC/4-BUDH N-terminal" evidence="5">
    <location>
        <begin position="32"/>
        <end position="295"/>
    </location>
</feature>
<dbReference type="RefSeq" id="WP_345052684.1">
    <property type="nucleotide sequence ID" value="NZ_BAABED010000001.1"/>
</dbReference>
<evidence type="ECO:0000256" key="2">
    <source>
        <dbReference type="ARBA" id="ARBA00022827"/>
    </source>
</evidence>